<keyword evidence="1" id="KW-0175">Coiled coil</keyword>
<gene>
    <name evidence="2" type="primary">mukB</name>
    <name evidence="2" type="ORF">DAT39_012933</name>
</gene>
<feature type="coiled-coil region" evidence="1">
    <location>
        <begin position="206"/>
        <end position="233"/>
    </location>
</feature>
<evidence type="ECO:0000256" key="1">
    <source>
        <dbReference type="SAM" id="Coils"/>
    </source>
</evidence>
<comment type="caution">
    <text evidence="2">The sequence shown here is derived from an EMBL/GenBank/DDBJ whole genome shotgun (WGS) entry which is preliminary data.</text>
</comment>
<dbReference type="AlphaFoldDB" id="A0A8J4X1K6"/>
<feature type="non-terminal residue" evidence="2">
    <location>
        <position position="327"/>
    </location>
</feature>
<keyword evidence="3" id="KW-1185">Reference proteome</keyword>
<reference evidence="2" key="1">
    <citation type="submission" date="2020-07" db="EMBL/GenBank/DDBJ databases">
        <title>Clarias magur genome sequencing, assembly and annotation.</title>
        <authorList>
            <person name="Kushwaha B."/>
            <person name="Kumar R."/>
            <person name="Das P."/>
            <person name="Joshi C.G."/>
            <person name="Kumar D."/>
            <person name="Nagpure N.S."/>
            <person name="Pandey M."/>
            <person name="Agarwal S."/>
            <person name="Srivastava S."/>
            <person name="Singh M."/>
            <person name="Sahoo L."/>
            <person name="Jayasankar P."/>
            <person name="Meher P.K."/>
            <person name="Koringa P.G."/>
            <person name="Iquebal M.A."/>
            <person name="Das S.P."/>
            <person name="Bit A."/>
            <person name="Patnaik S."/>
            <person name="Patel N."/>
            <person name="Shah T.M."/>
            <person name="Hinsu A."/>
            <person name="Jena J.K."/>
        </authorList>
    </citation>
    <scope>NUCLEOTIDE SEQUENCE</scope>
    <source>
        <strain evidence="2">CIFAMagur01</strain>
        <tissue evidence="2">Testis</tissue>
    </source>
</reference>
<protein>
    <submittedName>
        <fullName evidence="2">Chromosome partition protein MukB</fullName>
    </submittedName>
</protein>
<dbReference type="Proteomes" id="UP000727407">
    <property type="component" value="Unassembled WGS sequence"/>
</dbReference>
<dbReference type="OrthoDB" id="10440071at2759"/>
<evidence type="ECO:0000313" key="3">
    <source>
        <dbReference type="Proteomes" id="UP000727407"/>
    </source>
</evidence>
<sequence length="327" mass="39007">PVQRVSKTISSIERALQDQDIEACSAHERYLISQFRSLQSSHEIMLEDQARHESDLFTVQSLEREMSRLNSMFASLQEREHQLNSQITQYHMMEDNEMREKKQNEQEVLHWQAKVRLEPIAKLYEKENETYKTLKENYEKENEARRRADPSLMFKKQSLSIFLQYKIYNANKLISKQNAVLLESLNKKSPHYRRTRLHIYDLQHERTILISQISRLQETVNRLNTENSLYSERHERVVSEKMEYHQKLLSQEANLKLAEEAFSELYKKECEDNETLKEIYERALESNFQGKLKITELKDQISKLQCLVQELQEQNCEADTKCDAINQ</sequence>
<proteinExistence type="predicted"/>
<feature type="non-terminal residue" evidence="2">
    <location>
        <position position="1"/>
    </location>
</feature>
<accession>A0A8J4X1K6</accession>
<dbReference type="EMBL" id="QNUK01000238">
    <property type="protein sequence ID" value="KAF5897361.1"/>
    <property type="molecule type" value="Genomic_DNA"/>
</dbReference>
<evidence type="ECO:0000313" key="2">
    <source>
        <dbReference type="EMBL" id="KAF5897361.1"/>
    </source>
</evidence>
<dbReference type="Gene3D" id="1.20.5.4090">
    <property type="match status" value="1"/>
</dbReference>
<organism evidence="2 3">
    <name type="scientific">Clarias magur</name>
    <name type="common">Asian catfish</name>
    <name type="synonym">Macropteronotus magur</name>
    <dbReference type="NCBI Taxonomy" id="1594786"/>
    <lineage>
        <taxon>Eukaryota</taxon>
        <taxon>Metazoa</taxon>
        <taxon>Chordata</taxon>
        <taxon>Craniata</taxon>
        <taxon>Vertebrata</taxon>
        <taxon>Euteleostomi</taxon>
        <taxon>Actinopterygii</taxon>
        <taxon>Neopterygii</taxon>
        <taxon>Teleostei</taxon>
        <taxon>Ostariophysi</taxon>
        <taxon>Siluriformes</taxon>
        <taxon>Clariidae</taxon>
        <taxon>Clarias</taxon>
    </lineage>
</organism>
<name>A0A8J4X1K6_CLAMG</name>